<reference evidence="1" key="1">
    <citation type="submission" date="2021-02" db="EMBL/GenBank/DDBJ databases">
        <authorList>
            <person name="Nowell W R."/>
        </authorList>
    </citation>
    <scope>NUCLEOTIDE SEQUENCE</scope>
</reference>
<accession>A0A814DLL9</accession>
<dbReference type="PANTHER" id="PTHR37827:SF1">
    <property type="entry name" value="HNH DOMAIN-CONTAINING PROTEIN"/>
    <property type="match status" value="1"/>
</dbReference>
<comment type="caution">
    <text evidence="1">The sequence shown here is derived from an EMBL/GenBank/DDBJ whole genome shotgun (WGS) entry which is preliminary data.</text>
</comment>
<sequence>MESSLYNRIYQRVGSEVNNDKQFCTYLAEICTDSNSHCDDLRDIIDTIFKTSYPNISETRRQHIIYSLLDMIEEDQQKINKEINNKDNDEDDIDLSERIERDGECKLCGCDQRITIHHLIPKLILKRMRNSGKESVDVSKYLIEVCRPCHNEIHRIWPHNELAKDYQTVDMILDAPAIQPYLNWKRKRERTA</sequence>
<dbReference type="Proteomes" id="UP000663864">
    <property type="component" value="Unassembled WGS sequence"/>
</dbReference>
<dbReference type="EMBL" id="CAJNOT010000363">
    <property type="protein sequence ID" value="CAF0955402.1"/>
    <property type="molecule type" value="Genomic_DNA"/>
</dbReference>
<evidence type="ECO:0000313" key="1">
    <source>
        <dbReference type="EMBL" id="CAF0955402.1"/>
    </source>
</evidence>
<dbReference type="AlphaFoldDB" id="A0A814DLL9"/>
<dbReference type="PANTHER" id="PTHR37827">
    <property type="entry name" value="TUDOR DOMAIN-CONTAINING PROTEIN"/>
    <property type="match status" value="1"/>
</dbReference>
<evidence type="ECO:0008006" key="3">
    <source>
        <dbReference type="Google" id="ProtNLM"/>
    </source>
</evidence>
<name>A0A814DLL9_9BILA</name>
<organism evidence="1 2">
    <name type="scientific">Rotaria sordida</name>
    <dbReference type="NCBI Taxonomy" id="392033"/>
    <lineage>
        <taxon>Eukaryota</taxon>
        <taxon>Metazoa</taxon>
        <taxon>Spiralia</taxon>
        <taxon>Gnathifera</taxon>
        <taxon>Rotifera</taxon>
        <taxon>Eurotatoria</taxon>
        <taxon>Bdelloidea</taxon>
        <taxon>Philodinida</taxon>
        <taxon>Philodinidae</taxon>
        <taxon>Rotaria</taxon>
    </lineage>
</organism>
<protein>
    <recommendedName>
        <fullName evidence="3">HNH endonuclease</fullName>
    </recommendedName>
</protein>
<proteinExistence type="predicted"/>
<evidence type="ECO:0000313" key="2">
    <source>
        <dbReference type="Proteomes" id="UP000663864"/>
    </source>
</evidence>
<gene>
    <name evidence="1" type="ORF">ZHD862_LOCUS10235</name>
</gene>